<feature type="region of interest" description="Disordered" evidence="1">
    <location>
        <begin position="509"/>
        <end position="529"/>
    </location>
</feature>
<comment type="caution">
    <text evidence="3">The sequence shown here is derived from an EMBL/GenBank/DDBJ whole genome shotgun (WGS) entry which is preliminary data.</text>
</comment>
<dbReference type="InterPro" id="IPR000008">
    <property type="entry name" value="C2_dom"/>
</dbReference>
<dbReference type="SUPFAM" id="SSF49562">
    <property type="entry name" value="C2 domain (Calcium/lipid-binding domain, CaLB)"/>
    <property type="match status" value="1"/>
</dbReference>
<dbReference type="OrthoDB" id="449261at2759"/>
<feature type="region of interest" description="Disordered" evidence="1">
    <location>
        <begin position="467"/>
        <end position="489"/>
    </location>
</feature>
<feature type="region of interest" description="Disordered" evidence="1">
    <location>
        <begin position="1"/>
        <end position="73"/>
    </location>
</feature>
<feature type="compositionally biased region" description="Low complexity" evidence="1">
    <location>
        <begin position="427"/>
        <end position="446"/>
    </location>
</feature>
<feature type="region of interest" description="Disordered" evidence="1">
    <location>
        <begin position="240"/>
        <end position="364"/>
    </location>
</feature>
<dbReference type="Proteomes" id="UP000654075">
    <property type="component" value="Unassembled WGS sequence"/>
</dbReference>
<dbReference type="AlphaFoldDB" id="A0A813F8K8"/>
<reference evidence="3" key="1">
    <citation type="submission" date="2021-02" db="EMBL/GenBank/DDBJ databases">
        <authorList>
            <person name="Dougan E. K."/>
            <person name="Rhodes N."/>
            <person name="Thang M."/>
            <person name="Chan C."/>
        </authorList>
    </citation>
    <scope>NUCLEOTIDE SEQUENCE</scope>
</reference>
<evidence type="ECO:0000313" key="4">
    <source>
        <dbReference type="Proteomes" id="UP000654075"/>
    </source>
</evidence>
<feature type="non-terminal residue" evidence="3">
    <location>
        <position position="529"/>
    </location>
</feature>
<dbReference type="EMBL" id="CAJNNV010024751">
    <property type="protein sequence ID" value="CAE8610564.1"/>
    <property type="molecule type" value="Genomic_DNA"/>
</dbReference>
<organism evidence="3 4">
    <name type="scientific">Polarella glacialis</name>
    <name type="common">Dinoflagellate</name>
    <dbReference type="NCBI Taxonomy" id="89957"/>
    <lineage>
        <taxon>Eukaryota</taxon>
        <taxon>Sar</taxon>
        <taxon>Alveolata</taxon>
        <taxon>Dinophyceae</taxon>
        <taxon>Suessiales</taxon>
        <taxon>Suessiaceae</taxon>
        <taxon>Polarella</taxon>
    </lineage>
</organism>
<sequence length="529" mass="56159">MYNGLYPSPAVSWYPGAQAPRSENPSGLAYPEGHGDGTEPRVFGGTRPWAAASAPLAMAQRSPPGPGPRPENDFEQKLLRSEYGPGQLTQREELLSCASFYTLSAATASAPASVSASVSCQAMPAPSSSRGGSGPPTKQTQMLVVNVDSALDLLPLEFSSHCYCATAYYPGEPEEAMEARKTEAVKANPNSTNPLTETVVLRQRVVVPYNSRQQLLMVEIYEVDLDDLGDTLVGRATLPLADPKLDSTSPWPLIRGNGESPNGTLTLHVDIQSPEPASGGEARSSSAPLRPDPQQPRQQQQQQQQQQHTAQAHQLLLQQPPPQQHQQQHQQHQVQHQQQHQQYQHQQYQPQQTPKPQQRPPELLFAGGEGEWEAESEPLFNNHNDNHNTNSNNNGGGFAAHSAASAALELTLPESPYGPPPPRPKDLPSSNNNSSDSNNCNNYTNNESSRLGGGFLGGGFLGLRQMGGGGAPPPAAAFQPYGPSASHHAAAAGEGPFAAVSRVLSGPGFAAPAAPRLLPGGGDPGGGCF</sequence>
<evidence type="ECO:0000313" key="3">
    <source>
        <dbReference type="EMBL" id="CAE8610564.1"/>
    </source>
</evidence>
<feature type="domain" description="C2" evidence="2">
    <location>
        <begin position="124"/>
        <end position="253"/>
    </location>
</feature>
<accession>A0A813F8K8</accession>
<keyword evidence="4" id="KW-1185">Reference proteome</keyword>
<feature type="compositionally biased region" description="Low complexity" evidence="1">
    <location>
        <begin position="509"/>
        <end position="518"/>
    </location>
</feature>
<evidence type="ECO:0000259" key="2">
    <source>
        <dbReference type="PROSITE" id="PS50004"/>
    </source>
</evidence>
<feature type="region of interest" description="Disordered" evidence="1">
    <location>
        <begin position="378"/>
        <end position="399"/>
    </location>
</feature>
<feature type="compositionally biased region" description="Low complexity" evidence="1">
    <location>
        <begin position="476"/>
        <end position="489"/>
    </location>
</feature>
<protein>
    <recommendedName>
        <fullName evidence="2">C2 domain-containing protein</fullName>
    </recommendedName>
</protein>
<name>A0A813F8K8_POLGL</name>
<evidence type="ECO:0000256" key="1">
    <source>
        <dbReference type="SAM" id="MobiDB-lite"/>
    </source>
</evidence>
<feature type="compositionally biased region" description="Low complexity" evidence="1">
    <location>
        <begin position="295"/>
        <end position="364"/>
    </location>
</feature>
<dbReference type="InterPro" id="IPR035892">
    <property type="entry name" value="C2_domain_sf"/>
</dbReference>
<dbReference type="PROSITE" id="PS50004">
    <property type="entry name" value="C2"/>
    <property type="match status" value="1"/>
</dbReference>
<feature type="compositionally biased region" description="Gly residues" evidence="1">
    <location>
        <begin position="519"/>
        <end position="529"/>
    </location>
</feature>
<gene>
    <name evidence="3" type="ORF">PGLA1383_LOCUS28379</name>
</gene>
<feature type="region of interest" description="Disordered" evidence="1">
    <location>
        <begin position="412"/>
        <end position="446"/>
    </location>
</feature>
<proteinExistence type="predicted"/>
<feature type="compositionally biased region" description="Low complexity" evidence="1">
    <location>
        <begin position="50"/>
        <end position="59"/>
    </location>
</feature>